<evidence type="ECO:0000256" key="1">
    <source>
        <dbReference type="ARBA" id="ARBA00001957"/>
    </source>
</evidence>
<dbReference type="Gene3D" id="3.30.559.10">
    <property type="entry name" value="Chloramphenicol acetyltransferase-like domain"/>
    <property type="match status" value="1"/>
</dbReference>
<dbReference type="SUPFAM" id="SSF53383">
    <property type="entry name" value="PLP-dependent transferases"/>
    <property type="match status" value="1"/>
</dbReference>
<evidence type="ECO:0000259" key="7">
    <source>
        <dbReference type="PROSITE" id="PS50075"/>
    </source>
</evidence>
<geneLocation type="plasmid" evidence="9">
    <name>unnamed2</name>
</geneLocation>
<dbReference type="InterPro" id="IPR014030">
    <property type="entry name" value="Ketoacyl_synth_N"/>
</dbReference>
<dbReference type="Pfam" id="PF00550">
    <property type="entry name" value="PP-binding"/>
    <property type="match status" value="1"/>
</dbReference>
<evidence type="ECO:0000256" key="6">
    <source>
        <dbReference type="SAM" id="MobiDB-lite"/>
    </source>
</evidence>
<dbReference type="PROSITE" id="PS50075">
    <property type="entry name" value="CARRIER"/>
    <property type="match status" value="1"/>
</dbReference>
<dbReference type="Pfam" id="PF02801">
    <property type="entry name" value="Ketoacyl-synt_C"/>
    <property type="match status" value="1"/>
</dbReference>
<dbReference type="PROSITE" id="PS52004">
    <property type="entry name" value="KS3_2"/>
    <property type="match status" value="1"/>
</dbReference>
<sequence>MKKKLFNLTEGVLNSDKKQITAKIEKISKQDVAIIGMAAQLPGAENISEFWELLKNGADFIRPLPQIRKQDIQAYHQFQKVDTDKYDFIQAAYLSEIDKFDHSFFNISYKEACLMSPQQRIFLETLWHSIEDAGYLGNKINNTKTGVFIGASQESEYINWVEETSPEFHMMAIPGNIPAITASRISYLLDLKGPSLLVDTSCSSSLVAIHLACQSLKNQECEMAIAGGINIILDPTYKKNRQKPVISSSSGRARTFDESADGTGSGEGSISFILKPLDKAIRDGDNIHAVIKGSAINQDGSSIGITAPNVLAQRDVIIQAWESAKISPTTIGYWEAHGTGTKLGDPIEIQGITEAYKPYTDQKQFCPIGAVKANVGHLDSTAGAMGLLKSILVLKYKQIPPLAHFQEPNREISFIESPVYINQDLMEWYKTEGYPRRCGISSFGLSGTNCHLVLEEAPHINKPIISKQKIEVLCLSAKTESALKQLVKRYHRFLQTVHSDQLENICYTSNTGRGHFSYRLAIVGTDLADFANKLDIVSNNDLQSFSQNDIYYSYFQTVSANRQDPAENQFTEKQLQENNNKTNSKIEEELGKTEVVSSDFVRELAKDYVSGVDVDWKKLYRLEERRIVSIPLYPFEKKRCWLDIPIKQEEQIVTTNKETIKDHLKQFISHSFEVEIKDGEEDADFYEFGIDSISIFQLKQEILDKYQVEITPEKLFASINTINKLVEYLEDVVQPEMMLPSESEEKTEQLIQPGNLTDYKSKSSVHSESVLETRSPDMANRILQESFTEQSTELIIKQQLEIMSMQLRILEKEKKTIGKHSERIELPTQMNFEITREHAPTPQPNRLLRRFIVKEDQTLNQQQVEKFKDLMKDYMEKTVKSKCLTASYRSVWSNDRFNQGYTEQWKDLVYPILVEKAKGSRIWDVDGNEYIDFSMGFGSILLGYNHPIIAQKVKEASEEGLIIGPVSPYAAEVASLVSELTGTERVAFYNSGTEAVMVAVRIARATTKKNKIVLFTGSFHGTFDSVNAQKDFTTKQMKSVPVSLGTPFNLVEDVIVLEYGKHEDLDVIKQFGDEIAAVLIEPVQSRRPQLQPREFLHKLREITTDYEIALIFDEVVTGFRLDPRGAQAFYGVEADILCYGKIAGGGMPIGIVAGKAKFIDRIDGGNWNYDGNSNPSSEVIVSGGTFCCHPLSMAASRAVLTYIKANKDTLYEGISRRTAFLASNLNDFFEKYQIPIEIAHCGSIFTFKPKRDVVFLRFLFYKLAEKGVYLWEGATCFVSVAHSDEDIEYFVKAVQECCFEMAATGIFSVSPFELDQKKNMMIPLTEEQVRMWILSSQSPKNSIAYNEPIIIPLKGNLQINLMKESIQELINRHESLRITKISDMHMHVSDKVDSDIPFVSFTEVANEGREQAVMKWIEEIVEQPFDLSEGELFKPYILHLDEESHVLFFLKHHIAVDGWSENVLIEELLTLYTEKLSGKPSTLGQAIQFSDYVKWCNNQYEINREANEFWKKEFAMSYPPLQFNTDLIRNEDGDETEGGHLSIQLDNVLLTKLKTLSKNLKASLFMTLLSAYYVFLYRLTYEEKLQVGIPFSGQLKMEANQLVGHCVSMLPLQVTIDEEISIAEFVKVIKEKFLEVSKYQIFSTKQVIEELDQENVDYFVSETNVAFNMDRSFAAVYSNYEIVPDLVMDQQFKLEKAPQSKYDLFLDILESEDKLYIRFEYNKSKFSDELIKIWTGYYMAMLEQITTNPEAFLYEIELEI</sequence>
<dbReference type="Gene3D" id="1.10.1240.100">
    <property type="match status" value="1"/>
</dbReference>
<dbReference type="RefSeq" id="WP_031415163.1">
    <property type="nucleotide sequence ID" value="NZ_CP011076.1"/>
</dbReference>
<dbReference type="CDD" id="cd00610">
    <property type="entry name" value="OAT_like"/>
    <property type="match status" value="1"/>
</dbReference>
<evidence type="ECO:0000256" key="3">
    <source>
        <dbReference type="ARBA" id="ARBA00022553"/>
    </source>
</evidence>
<dbReference type="InterPro" id="IPR016039">
    <property type="entry name" value="Thiolase-like"/>
</dbReference>
<evidence type="ECO:0000259" key="8">
    <source>
        <dbReference type="PROSITE" id="PS52004"/>
    </source>
</evidence>
<evidence type="ECO:0000256" key="2">
    <source>
        <dbReference type="ARBA" id="ARBA00022450"/>
    </source>
</evidence>
<dbReference type="GO" id="GO:0005886">
    <property type="term" value="C:plasma membrane"/>
    <property type="evidence" value="ECO:0007669"/>
    <property type="project" value="TreeGrafter"/>
</dbReference>
<dbReference type="Gene3D" id="3.40.640.10">
    <property type="entry name" value="Type I PLP-dependent aspartate aminotransferase-like (Major domain)"/>
    <property type="match status" value="1"/>
</dbReference>
<dbReference type="Pfam" id="PF22621">
    <property type="entry name" value="CurL-like_PKS_C"/>
    <property type="match status" value="1"/>
</dbReference>
<keyword evidence="2" id="KW-0596">Phosphopantetheine</keyword>
<dbReference type="InterPro" id="IPR036736">
    <property type="entry name" value="ACP-like_sf"/>
</dbReference>
<evidence type="ECO:0000256" key="5">
    <source>
        <dbReference type="ARBA" id="ARBA00022898"/>
    </source>
</evidence>
<dbReference type="InterPro" id="IPR015421">
    <property type="entry name" value="PyrdxlP-dep_Trfase_major"/>
</dbReference>
<keyword evidence="4" id="KW-0808">Transferase</keyword>
<dbReference type="EMBL" id="CP011076">
    <property type="protein sequence ID" value="AKF95948.1"/>
    <property type="molecule type" value="Genomic_DNA"/>
</dbReference>
<comment type="cofactor">
    <cofactor evidence="1">
        <name>pantetheine 4'-phosphate</name>
        <dbReference type="ChEBI" id="CHEBI:47942"/>
    </cofactor>
</comment>
<dbReference type="PANTHER" id="PTHR43775:SF37">
    <property type="entry name" value="SI:DKEY-61P9.11"/>
    <property type="match status" value="1"/>
</dbReference>
<dbReference type="Pfam" id="PF00202">
    <property type="entry name" value="Aminotran_3"/>
    <property type="match status" value="1"/>
</dbReference>
<gene>
    <name evidence="9" type="ORF">EX87_20435</name>
</gene>
<dbReference type="InterPro" id="IPR005814">
    <property type="entry name" value="Aminotrans_3"/>
</dbReference>
<dbReference type="Pfam" id="PF00109">
    <property type="entry name" value="ketoacyl-synt"/>
    <property type="match status" value="1"/>
</dbReference>
<dbReference type="InterPro" id="IPR009081">
    <property type="entry name" value="PP-bd_ACP"/>
</dbReference>
<name>A0A0F7EJY6_BRELA</name>
<dbReference type="Pfam" id="PF00668">
    <property type="entry name" value="Condensation"/>
    <property type="match status" value="1"/>
</dbReference>
<dbReference type="PANTHER" id="PTHR43775">
    <property type="entry name" value="FATTY ACID SYNTHASE"/>
    <property type="match status" value="1"/>
</dbReference>
<dbReference type="InterPro" id="IPR020841">
    <property type="entry name" value="PKS_Beta-ketoAc_synthase_dom"/>
</dbReference>
<dbReference type="SUPFAM" id="SSF47336">
    <property type="entry name" value="ACP-like"/>
    <property type="match status" value="1"/>
</dbReference>
<keyword evidence="9" id="KW-0614">Plasmid</keyword>
<dbReference type="GO" id="GO:0071770">
    <property type="term" value="P:DIM/DIP cell wall layer assembly"/>
    <property type="evidence" value="ECO:0007669"/>
    <property type="project" value="TreeGrafter"/>
</dbReference>
<keyword evidence="5" id="KW-0663">Pyridoxal phosphate</keyword>
<feature type="region of interest" description="Disordered" evidence="6">
    <location>
        <begin position="243"/>
        <end position="266"/>
    </location>
</feature>
<keyword evidence="3" id="KW-0597">Phosphoprotein</keyword>
<dbReference type="Gene3D" id="1.10.1200.10">
    <property type="entry name" value="ACP-like"/>
    <property type="match status" value="1"/>
</dbReference>
<dbReference type="InterPro" id="IPR001242">
    <property type="entry name" value="Condensation_dom"/>
</dbReference>
<accession>A0A0F7EJY6</accession>
<dbReference type="GO" id="GO:0005737">
    <property type="term" value="C:cytoplasm"/>
    <property type="evidence" value="ECO:0007669"/>
    <property type="project" value="TreeGrafter"/>
</dbReference>
<dbReference type="Gene3D" id="3.40.47.10">
    <property type="match status" value="1"/>
</dbReference>
<dbReference type="GO" id="GO:0004312">
    <property type="term" value="F:fatty acid synthase activity"/>
    <property type="evidence" value="ECO:0007669"/>
    <property type="project" value="TreeGrafter"/>
</dbReference>
<dbReference type="GO" id="GO:0008483">
    <property type="term" value="F:transaminase activity"/>
    <property type="evidence" value="ECO:0007669"/>
    <property type="project" value="InterPro"/>
</dbReference>
<evidence type="ECO:0000256" key="4">
    <source>
        <dbReference type="ARBA" id="ARBA00022679"/>
    </source>
</evidence>
<feature type="domain" description="Ketosynthase family 3 (KS3)" evidence="8">
    <location>
        <begin position="29"/>
        <end position="456"/>
    </location>
</feature>
<protein>
    <submittedName>
        <fullName evidence="9">Uncharacterized protein</fullName>
    </submittedName>
</protein>
<dbReference type="SMART" id="SM00825">
    <property type="entry name" value="PKS_KS"/>
    <property type="match status" value="1"/>
</dbReference>
<dbReference type="GO" id="GO:0030170">
    <property type="term" value="F:pyridoxal phosphate binding"/>
    <property type="evidence" value="ECO:0007669"/>
    <property type="project" value="InterPro"/>
</dbReference>
<dbReference type="InterPro" id="IPR023213">
    <property type="entry name" value="CAT-like_dom_sf"/>
</dbReference>
<evidence type="ECO:0000313" key="9">
    <source>
        <dbReference type="EMBL" id="AKF95948.1"/>
    </source>
</evidence>
<dbReference type="CDD" id="cd00833">
    <property type="entry name" value="PKS"/>
    <property type="match status" value="1"/>
</dbReference>
<organism evidence="9">
    <name type="scientific">Brevibacillus laterosporus</name>
    <name type="common">Bacillus laterosporus</name>
    <dbReference type="NCBI Taxonomy" id="1465"/>
    <lineage>
        <taxon>Bacteria</taxon>
        <taxon>Bacillati</taxon>
        <taxon>Bacillota</taxon>
        <taxon>Bacilli</taxon>
        <taxon>Bacillales</taxon>
        <taxon>Paenibacillaceae</taxon>
        <taxon>Brevibacillus</taxon>
    </lineage>
</organism>
<feature type="domain" description="Carrier" evidence="7">
    <location>
        <begin position="655"/>
        <end position="733"/>
    </location>
</feature>
<dbReference type="InterPro" id="IPR015424">
    <property type="entry name" value="PyrdxlP-dep_Trfase"/>
</dbReference>
<reference evidence="9" key="1">
    <citation type="submission" date="2015-03" db="EMBL/GenBank/DDBJ databases">
        <title>MIGS Cultured Bacterial/Archaeal sample from Brevibacillus laterosporus.</title>
        <authorList>
            <person name="Zeng D."/>
            <person name="Zhu L."/>
            <person name="Dong G."/>
            <person name="Ye W."/>
            <person name="Ren D."/>
            <person name="Wu L."/>
            <person name="Xu J."/>
            <person name="Li G."/>
            <person name="Guo L."/>
        </authorList>
    </citation>
    <scope>NUCLEOTIDE SEQUENCE</scope>
    <source>
        <strain evidence="9">B9</strain>
        <plasmid evidence="9">unnamed2</plasmid>
    </source>
</reference>
<dbReference type="SUPFAM" id="SSF52777">
    <property type="entry name" value="CoA-dependent acyltransferases"/>
    <property type="match status" value="2"/>
</dbReference>
<dbReference type="InterPro" id="IPR014031">
    <property type="entry name" value="Ketoacyl_synth_C"/>
</dbReference>
<proteinExistence type="predicted"/>
<dbReference type="SUPFAM" id="SSF53901">
    <property type="entry name" value="Thiolase-like"/>
    <property type="match status" value="1"/>
</dbReference>
<dbReference type="Gene3D" id="3.90.1150.10">
    <property type="entry name" value="Aspartate Aminotransferase, domain 1"/>
    <property type="match status" value="1"/>
</dbReference>
<dbReference type="PROSITE" id="PS00600">
    <property type="entry name" value="AA_TRANSFER_CLASS_3"/>
    <property type="match status" value="1"/>
</dbReference>
<dbReference type="InterPro" id="IPR049704">
    <property type="entry name" value="Aminotrans_3_PPA_site"/>
</dbReference>
<dbReference type="Gene3D" id="3.30.559.30">
    <property type="entry name" value="Nonribosomal peptide synthetase, condensation domain"/>
    <property type="match status" value="1"/>
</dbReference>
<dbReference type="InterPro" id="IPR015422">
    <property type="entry name" value="PyrdxlP-dep_Trfase_small"/>
</dbReference>
<dbReference type="GO" id="GO:0006633">
    <property type="term" value="P:fatty acid biosynthetic process"/>
    <property type="evidence" value="ECO:0007669"/>
    <property type="project" value="TreeGrafter"/>
</dbReference>
<dbReference type="InterPro" id="IPR050091">
    <property type="entry name" value="PKS_NRPS_Biosynth_Enz"/>
</dbReference>